<dbReference type="GO" id="GO:0043531">
    <property type="term" value="F:ADP binding"/>
    <property type="evidence" value="ECO:0007669"/>
    <property type="project" value="InterPro"/>
</dbReference>
<accession>A0AB40AR91</accession>
<dbReference type="SUPFAM" id="SSF52540">
    <property type="entry name" value="P-loop containing nucleoside triphosphate hydrolases"/>
    <property type="match status" value="1"/>
</dbReference>
<dbReference type="InterPro" id="IPR058922">
    <property type="entry name" value="WHD_DRP"/>
</dbReference>
<gene>
    <name evidence="9 10 11 12" type="primary">LOC120253097</name>
</gene>
<evidence type="ECO:0000259" key="6">
    <source>
        <dbReference type="Pfam" id="PF23559"/>
    </source>
</evidence>
<dbReference type="RefSeq" id="XP_039117327.1">
    <property type="nucleotide sequence ID" value="XM_039261393.1"/>
</dbReference>
<dbReference type="RefSeq" id="XP_039117335.1">
    <property type="nucleotide sequence ID" value="XM_039261401.1"/>
</dbReference>
<dbReference type="InterPro" id="IPR042197">
    <property type="entry name" value="Apaf_helical"/>
</dbReference>
<dbReference type="Pfam" id="PF23559">
    <property type="entry name" value="WHD_DRP"/>
    <property type="match status" value="1"/>
</dbReference>
<keyword evidence="4" id="KW-0175">Coiled coil</keyword>
<dbReference type="PANTHER" id="PTHR36766">
    <property type="entry name" value="PLANT BROAD-SPECTRUM MILDEW RESISTANCE PROTEIN RPW8"/>
    <property type="match status" value="1"/>
</dbReference>
<evidence type="ECO:0000256" key="1">
    <source>
        <dbReference type="ARBA" id="ARBA00022614"/>
    </source>
</evidence>
<dbReference type="RefSeq" id="XP_039117309.1">
    <property type="nucleotide sequence ID" value="XM_039261375.1"/>
</dbReference>
<dbReference type="Gene3D" id="1.10.8.430">
    <property type="entry name" value="Helical domain of apoptotic protease-activating factors"/>
    <property type="match status" value="1"/>
</dbReference>
<dbReference type="Gene3D" id="3.80.10.10">
    <property type="entry name" value="Ribonuclease Inhibitor"/>
    <property type="match status" value="2"/>
</dbReference>
<dbReference type="SUPFAM" id="SSF52058">
    <property type="entry name" value="L domain-like"/>
    <property type="match status" value="2"/>
</dbReference>
<dbReference type="InterPro" id="IPR056789">
    <property type="entry name" value="LRR_R13L1-DRL21"/>
</dbReference>
<feature type="coiled-coil region" evidence="4">
    <location>
        <begin position="99"/>
        <end position="135"/>
    </location>
</feature>
<dbReference type="PANTHER" id="PTHR36766:SF45">
    <property type="entry name" value="NB-ARC DOMAIN-CONTAINING PROTEIN"/>
    <property type="match status" value="1"/>
</dbReference>
<feature type="domain" description="Disease resistance protein winged helix" evidence="6">
    <location>
        <begin position="493"/>
        <end position="560"/>
    </location>
</feature>
<dbReference type="Gene3D" id="3.40.50.300">
    <property type="entry name" value="P-loop containing nucleotide triphosphate hydrolases"/>
    <property type="match status" value="1"/>
</dbReference>
<sequence length="1108" mass="127152">MASATLSALAGSLLSPLRDISLEKLINYLWDYLSSTPSPSSSDEAEKQQRLTDSLEALEDAKLTVRLMQSRIMKLFQKHKQNERVVGLHNKLKDVDYDIQDLESEMNYIELERKLQEINKAEEEEEEEADSTSSQFSRKRSFPFRLPTAFLSKKKCRLPKSSQSSSLSTDEDIVRQVTSIIKQINSIESKLKDEIKLEQWFDQITFNGVYDPREHHHFSKNKRVTTSSTNEKKIYGRDDEIQRLIEFLKGPNVNGNISVAPIVGMGGIGKTTLAQFIYNNREIENYFDKKAWIHVSHHFDKFKITKEMVDIISVQCGNTTNLDLLERELERHLTEKKFLLVLDDVWSDEWQEFLIPLQSAQAQSVKIIMTCRDPKVTRSMDEDNKIILEGLHTHEYWSFFMSCAFSGKNPDNYEQALHDIGKCIIRKLKGSPLAAKTVGKLLGQSLTEKHWKDVLESDLWKLEANAHDIMPALALSYYHLPQHLQLCFAFCSVFPKNHLYYMDDLICMWIANGYINENESSSKTMNDIGEEYCHELQAMSFFDADSSTWFRMHDLMHDLAQLVSHGDICIYKSGKDKKISKNVRHLYAQGLDDLGLVCITNNLRTLVLESHYDMSAFLNYEAFKKIRVLVILDANMEEFPDAICHLKLLQYLDLKKTNIKSIPESLCQLYQLRVLKLPPSHTLPHIFCNPINLGWGMSGHKLTYNNEGGPAYHVKRERFYVIAQLRNMNEVREPLSIIGLENIDNMEEVMGVKLKEKHHIKNLRLYFNDTVDHCKHDVQEEVLEGLQPHPNLEKLRIYGYLGSKSPSWLMTLALQKLRKLYLIKCRNWVYLPAALGLLPSLEELCLCDLENITVECDDSVAEMFPSLRLLEFYKATISFKGMSTSSSSSSSSSSSLTTPVHCKLFPRLQFLTVAECDVVNGLQWALYSALERLCIRDSLGLDNQLPECLSGLSSLTLLKISGAKIETFPNEVMATMHALKGLCLKDCNELLSVEGLQALPFLRILFISSCPKFKSWCMEEMIELVELNIDACQDLESLPAWLHRLPLLKDLTIKSCPKLLSMPEGGLPSSLEKLSIIDCDPGLMQRYQQERSPEWLMIQHIPQMNFNF</sequence>
<protein>
    <submittedName>
        <fullName evidence="9 10">Disease resistance protein RGA2-like</fullName>
    </submittedName>
</protein>
<name>A0AB40AR91_DIOCR</name>
<dbReference type="Pfam" id="PF25019">
    <property type="entry name" value="LRR_R13L1-DRL21"/>
    <property type="match status" value="1"/>
</dbReference>
<keyword evidence="8" id="KW-1185">Reference proteome</keyword>
<dbReference type="Proteomes" id="UP001515500">
    <property type="component" value="Chromosome 3"/>
</dbReference>
<evidence type="ECO:0000259" key="5">
    <source>
        <dbReference type="Pfam" id="PF00931"/>
    </source>
</evidence>
<evidence type="ECO:0000313" key="12">
    <source>
        <dbReference type="RefSeq" id="XP_039117335.1"/>
    </source>
</evidence>
<dbReference type="Pfam" id="PF00931">
    <property type="entry name" value="NB-ARC"/>
    <property type="match status" value="1"/>
</dbReference>
<dbReference type="GO" id="GO:0006952">
    <property type="term" value="P:defense response"/>
    <property type="evidence" value="ECO:0007669"/>
    <property type="project" value="UniProtKB-KW"/>
</dbReference>
<dbReference type="RefSeq" id="XP_039117322.1">
    <property type="nucleotide sequence ID" value="XM_039261388.1"/>
</dbReference>
<reference evidence="9 10" key="1">
    <citation type="submission" date="2025-04" db="UniProtKB">
        <authorList>
            <consortium name="RefSeq"/>
        </authorList>
    </citation>
    <scope>IDENTIFICATION</scope>
</reference>
<evidence type="ECO:0000256" key="4">
    <source>
        <dbReference type="SAM" id="Coils"/>
    </source>
</evidence>
<evidence type="ECO:0000256" key="2">
    <source>
        <dbReference type="ARBA" id="ARBA00022737"/>
    </source>
</evidence>
<evidence type="ECO:0000259" key="7">
    <source>
        <dbReference type="Pfam" id="PF25019"/>
    </source>
</evidence>
<dbReference type="GeneID" id="120253097"/>
<dbReference type="AlphaFoldDB" id="A0AB40AR91"/>
<evidence type="ECO:0000313" key="10">
    <source>
        <dbReference type="RefSeq" id="XP_039117322.1"/>
    </source>
</evidence>
<evidence type="ECO:0000256" key="3">
    <source>
        <dbReference type="ARBA" id="ARBA00022821"/>
    </source>
</evidence>
<dbReference type="InterPro" id="IPR027417">
    <property type="entry name" value="P-loop_NTPase"/>
</dbReference>
<organism evidence="8 9">
    <name type="scientific">Dioscorea cayennensis subsp. rotundata</name>
    <name type="common">White Guinea yam</name>
    <name type="synonym">Dioscorea rotundata</name>
    <dbReference type="NCBI Taxonomy" id="55577"/>
    <lineage>
        <taxon>Eukaryota</taxon>
        <taxon>Viridiplantae</taxon>
        <taxon>Streptophyta</taxon>
        <taxon>Embryophyta</taxon>
        <taxon>Tracheophyta</taxon>
        <taxon>Spermatophyta</taxon>
        <taxon>Magnoliopsida</taxon>
        <taxon>Liliopsida</taxon>
        <taxon>Dioscoreales</taxon>
        <taxon>Dioscoreaceae</taxon>
        <taxon>Dioscorea</taxon>
    </lineage>
</organism>
<dbReference type="Gene3D" id="1.10.10.10">
    <property type="entry name" value="Winged helix-like DNA-binding domain superfamily/Winged helix DNA-binding domain"/>
    <property type="match status" value="1"/>
</dbReference>
<dbReference type="InterPro" id="IPR002182">
    <property type="entry name" value="NB-ARC"/>
</dbReference>
<proteinExistence type="predicted"/>
<evidence type="ECO:0000313" key="11">
    <source>
        <dbReference type="RefSeq" id="XP_039117327.1"/>
    </source>
</evidence>
<keyword evidence="1" id="KW-0433">Leucine-rich repeat</keyword>
<evidence type="ECO:0000313" key="9">
    <source>
        <dbReference type="RefSeq" id="XP_039117309.1"/>
    </source>
</evidence>
<dbReference type="InterPro" id="IPR032675">
    <property type="entry name" value="LRR_dom_sf"/>
</dbReference>
<dbReference type="PRINTS" id="PR00364">
    <property type="entry name" value="DISEASERSIST"/>
</dbReference>
<keyword evidence="2" id="KW-0677">Repeat</keyword>
<feature type="domain" description="R13L1/DRL21-like LRR repeat region" evidence="7">
    <location>
        <begin position="722"/>
        <end position="847"/>
    </location>
</feature>
<keyword evidence="3" id="KW-0611">Plant defense</keyword>
<dbReference type="InterPro" id="IPR036388">
    <property type="entry name" value="WH-like_DNA-bd_sf"/>
</dbReference>
<evidence type="ECO:0000313" key="8">
    <source>
        <dbReference type="Proteomes" id="UP001515500"/>
    </source>
</evidence>
<feature type="domain" description="NB-ARC" evidence="5">
    <location>
        <begin position="238"/>
        <end position="407"/>
    </location>
</feature>